<proteinExistence type="predicted"/>
<sequence length="58" mass="6941">MTNEGKKSEFQKRLENLQVEAYRRNQGAKEMEMEMADMGLGFVKMKKERIYIKSRPKK</sequence>
<evidence type="ECO:0000313" key="2">
    <source>
        <dbReference type="EMBL" id="CAH8245138.1"/>
    </source>
</evidence>
<name>A0ABM9G0M8_9BACL</name>
<dbReference type="Proteomes" id="UP001154322">
    <property type="component" value="Unassembled WGS sequence"/>
</dbReference>
<evidence type="ECO:0000313" key="3">
    <source>
        <dbReference type="EMBL" id="CAH8248858.1"/>
    </source>
</evidence>
<dbReference type="RefSeq" id="WP_213430905.1">
    <property type="nucleotide sequence ID" value="NZ_AP031286.1"/>
</dbReference>
<accession>A0ABM9G0M8</accession>
<organism evidence="2 4">
    <name type="scientific">Paenibacillus melissococcoides</name>
    <dbReference type="NCBI Taxonomy" id="2912268"/>
    <lineage>
        <taxon>Bacteria</taxon>
        <taxon>Bacillati</taxon>
        <taxon>Bacillota</taxon>
        <taxon>Bacilli</taxon>
        <taxon>Bacillales</taxon>
        <taxon>Paenibacillaceae</taxon>
        <taxon>Paenibacillus</taxon>
    </lineage>
</organism>
<gene>
    <name evidence="1" type="ORF">WJ0W_000010</name>
    <name evidence="2" type="ORF">WJ0W_002368</name>
    <name evidence="3" type="ORF">WJ0W_006042</name>
</gene>
<dbReference type="EMBL" id="CALYLO010000001">
    <property type="protein sequence ID" value="CAH8242827.1"/>
    <property type="molecule type" value="Genomic_DNA"/>
</dbReference>
<evidence type="ECO:0000313" key="1">
    <source>
        <dbReference type="EMBL" id="CAH8242827.1"/>
    </source>
</evidence>
<keyword evidence="4" id="KW-1185">Reference proteome</keyword>
<reference evidence="2" key="1">
    <citation type="submission" date="2022-06" db="EMBL/GenBank/DDBJ databases">
        <authorList>
            <person name="Dietemann V."/>
            <person name="Ory F."/>
            <person name="Dainat B."/>
            <person name="Oberhansli S."/>
        </authorList>
    </citation>
    <scope>NUCLEOTIDE SEQUENCE</scope>
    <source>
        <strain evidence="2">Ena-SAMPLE-TAB-26-04-2022-14:26:32:270-5432</strain>
    </source>
</reference>
<dbReference type="EMBL" id="CALYLO010000003">
    <property type="protein sequence ID" value="CAH8245138.1"/>
    <property type="molecule type" value="Genomic_DNA"/>
</dbReference>
<dbReference type="EMBL" id="CALYLO010000013">
    <property type="protein sequence ID" value="CAH8248858.1"/>
    <property type="molecule type" value="Genomic_DNA"/>
</dbReference>
<protein>
    <submittedName>
        <fullName evidence="2">Uncharacterized protein</fullName>
    </submittedName>
</protein>
<evidence type="ECO:0000313" key="4">
    <source>
        <dbReference type="Proteomes" id="UP001154322"/>
    </source>
</evidence>
<comment type="caution">
    <text evidence="2">The sequence shown here is derived from an EMBL/GenBank/DDBJ whole genome shotgun (WGS) entry which is preliminary data.</text>
</comment>